<sequence length="114" mass="12908">MLATRISIKSTIFIHQIYSYESPQIEKGAFLFPYSLRRAHINLGKWENLLLGGASCKTLVARNQATLAEGLMGRMTKKIISKGESIFDIKWSVEIKQLNLSSSRLDSIDYLDVE</sequence>
<protein>
    <submittedName>
        <fullName evidence="1">Uncharacterized protein</fullName>
    </submittedName>
</protein>
<gene>
    <name evidence="1" type="ORF">NCTC11978_03059</name>
</gene>
<evidence type="ECO:0000313" key="2">
    <source>
        <dbReference type="Proteomes" id="UP000254033"/>
    </source>
</evidence>
<dbReference type="Proteomes" id="UP000254033">
    <property type="component" value="Unassembled WGS sequence"/>
</dbReference>
<accession>A0A378IXU3</accession>
<proteinExistence type="predicted"/>
<name>A0A378IXU3_9GAMM</name>
<reference evidence="1 2" key="1">
    <citation type="submission" date="2018-06" db="EMBL/GenBank/DDBJ databases">
        <authorList>
            <consortium name="Pathogen Informatics"/>
            <person name="Doyle S."/>
        </authorList>
    </citation>
    <scope>NUCLEOTIDE SEQUENCE [LARGE SCALE GENOMIC DNA]</scope>
    <source>
        <strain evidence="1 2">NCTC11978</strain>
    </source>
</reference>
<dbReference type="AlphaFoldDB" id="A0A378IXU3"/>
<dbReference type="RefSeq" id="WP_115176202.1">
    <property type="nucleotide sequence ID" value="NZ_UGNY01000001.1"/>
</dbReference>
<dbReference type="EMBL" id="UGNY01000001">
    <property type="protein sequence ID" value="STX39853.1"/>
    <property type="molecule type" value="Genomic_DNA"/>
</dbReference>
<evidence type="ECO:0000313" key="1">
    <source>
        <dbReference type="EMBL" id="STX39853.1"/>
    </source>
</evidence>
<organism evidence="1 2">
    <name type="scientific">Legionella feeleii</name>
    <dbReference type="NCBI Taxonomy" id="453"/>
    <lineage>
        <taxon>Bacteria</taxon>
        <taxon>Pseudomonadati</taxon>
        <taxon>Pseudomonadota</taxon>
        <taxon>Gammaproteobacteria</taxon>
        <taxon>Legionellales</taxon>
        <taxon>Legionellaceae</taxon>
        <taxon>Legionella</taxon>
    </lineage>
</organism>